<keyword evidence="11" id="KW-1185">Reference proteome</keyword>
<organism evidence="10 11">
    <name type="scientific">Adhaeribacter terreus</name>
    <dbReference type="NCBI Taxonomy" id="529703"/>
    <lineage>
        <taxon>Bacteria</taxon>
        <taxon>Pseudomonadati</taxon>
        <taxon>Bacteroidota</taxon>
        <taxon>Cytophagia</taxon>
        <taxon>Cytophagales</taxon>
        <taxon>Hymenobacteraceae</taxon>
        <taxon>Adhaeribacter</taxon>
    </lineage>
</organism>
<name>A0ABW0E8W3_9BACT</name>
<feature type="transmembrane region" description="Helical" evidence="8">
    <location>
        <begin position="105"/>
        <end position="127"/>
    </location>
</feature>
<keyword evidence="7 8" id="KW-0472">Membrane</keyword>
<keyword evidence="3 10" id="KW-0328">Glycosyltransferase</keyword>
<protein>
    <submittedName>
        <fullName evidence="10">ArnT family glycosyltransferase</fullName>
        <ecNumber evidence="10">2.4.-.-</ecNumber>
    </submittedName>
</protein>
<keyword evidence="2" id="KW-1003">Cell membrane</keyword>
<evidence type="ECO:0000256" key="1">
    <source>
        <dbReference type="ARBA" id="ARBA00004651"/>
    </source>
</evidence>
<comment type="caution">
    <text evidence="10">The sequence shown here is derived from an EMBL/GenBank/DDBJ whole genome shotgun (WGS) entry which is preliminary data.</text>
</comment>
<evidence type="ECO:0000256" key="4">
    <source>
        <dbReference type="ARBA" id="ARBA00022679"/>
    </source>
</evidence>
<gene>
    <name evidence="10" type="ORF">ACFPIB_09340</name>
</gene>
<evidence type="ECO:0000313" key="10">
    <source>
        <dbReference type="EMBL" id="MFC5270812.1"/>
    </source>
</evidence>
<dbReference type="EMBL" id="JBHSKT010000004">
    <property type="protein sequence ID" value="MFC5270812.1"/>
    <property type="molecule type" value="Genomic_DNA"/>
</dbReference>
<feature type="transmembrane region" description="Helical" evidence="8">
    <location>
        <begin position="295"/>
        <end position="312"/>
    </location>
</feature>
<evidence type="ECO:0000256" key="6">
    <source>
        <dbReference type="ARBA" id="ARBA00022989"/>
    </source>
</evidence>
<feature type="transmembrane region" description="Helical" evidence="8">
    <location>
        <begin position="186"/>
        <end position="218"/>
    </location>
</feature>
<dbReference type="PANTHER" id="PTHR33908:SF3">
    <property type="entry name" value="UNDECAPRENYL PHOSPHATE-ALPHA-4-AMINO-4-DEOXY-L-ARABINOSE ARABINOSYL TRANSFERASE"/>
    <property type="match status" value="1"/>
</dbReference>
<keyword evidence="5 8" id="KW-0812">Transmembrane</keyword>
<dbReference type="Pfam" id="PF13231">
    <property type="entry name" value="PMT_2"/>
    <property type="match status" value="1"/>
</dbReference>
<evidence type="ECO:0000256" key="7">
    <source>
        <dbReference type="ARBA" id="ARBA00023136"/>
    </source>
</evidence>
<feature type="transmembrane region" description="Helical" evidence="8">
    <location>
        <begin position="160"/>
        <end position="179"/>
    </location>
</feature>
<reference evidence="11" key="1">
    <citation type="journal article" date="2019" name="Int. J. Syst. Evol. Microbiol.">
        <title>The Global Catalogue of Microorganisms (GCM) 10K type strain sequencing project: providing services to taxonomists for standard genome sequencing and annotation.</title>
        <authorList>
            <consortium name="The Broad Institute Genomics Platform"/>
            <consortium name="The Broad Institute Genome Sequencing Center for Infectious Disease"/>
            <person name="Wu L."/>
            <person name="Ma J."/>
        </authorList>
    </citation>
    <scope>NUCLEOTIDE SEQUENCE [LARGE SCALE GENOMIC DNA]</scope>
    <source>
        <strain evidence="11">KACC 12602</strain>
    </source>
</reference>
<evidence type="ECO:0000256" key="5">
    <source>
        <dbReference type="ARBA" id="ARBA00022692"/>
    </source>
</evidence>
<feature type="transmembrane region" description="Helical" evidence="8">
    <location>
        <begin position="348"/>
        <end position="370"/>
    </location>
</feature>
<dbReference type="RefSeq" id="WP_378017177.1">
    <property type="nucleotide sequence ID" value="NZ_JBHSKT010000004.1"/>
</dbReference>
<proteinExistence type="predicted"/>
<dbReference type="EC" id="2.4.-.-" evidence="10"/>
<evidence type="ECO:0000313" key="11">
    <source>
        <dbReference type="Proteomes" id="UP001596161"/>
    </source>
</evidence>
<evidence type="ECO:0000256" key="2">
    <source>
        <dbReference type="ARBA" id="ARBA00022475"/>
    </source>
</evidence>
<dbReference type="GO" id="GO:0016757">
    <property type="term" value="F:glycosyltransferase activity"/>
    <property type="evidence" value="ECO:0007669"/>
    <property type="project" value="UniProtKB-KW"/>
</dbReference>
<keyword evidence="6 8" id="KW-1133">Transmembrane helix</keyword>
<feature type="transmembrane region" description="Helical" evidence="8">
    <location>
        <begin position="376"/>
        <end position="399"/>
    </location>
</feature>
<dbReference type="PANTHER" id="PTHR33908">
    <property type="entry name" value="MANNOSYLTRANSFERASE YKCB-RELATED"/>
    <property type="match status" value="1"/>
</dbReference>
<accession>A0ABW0E8W3</accession>
<comment type="subcellular location">
    <subcellularLocation>
        <location evidence="1">Cell membrane</location>
        <topology evidence="1">Multi-pass membrane protein</topology>
    </subcellularLocation>
</comment>
<feature type="transmembrane region" description="Helical" evidence="8">
    <location>
        <begin position="318"/>
        <end position="336"/>
    </location>
</feature>
<keyword evidence="4 10" id="KW-0808">Transferase</keyword>
<feature type="transmembrane region" description="Helical" evidence="8">
    <location>
        <begin position="134"/>
        <end position="154"/>
    </location>
</feature>
<feature type="transmembrane region" description="Helical" evidence="8">
    <location>
        <begin position="20"/>
        <end position="42"/>
    </location>
</feature>
<evidence type="ECO:0000259" key="9">
    <source>
        <dbReference type="Pfam" id="PF13231"/>
    </source>
</evidence>
<evidence type="ECO:0000256" key="3">
    <source>
        <dbReference type="ARBA" id="ARBA00022676"/>
    </source>
</evidence>
<feature type="transmembrane region" description="Helical" evidence="8">
    <location>
        <begin position="230"/>
        <end position="248"/>
    </location>
</feature>
<dbReference type="Proteomes" id="UP001596161">
    <property type="component" value="Unassembled WGS sequence"/>
</dbReference>
<feature type="domain" description="Glycosyltransferase RgtA/B/C/D-like" evidence="9">
    <location>
        <begin position="85"/>
        <end position="241"/>
    </location>
</feature>
<dbReference type="InterPro" id="IPR038731">
    <property type="entry name" value="RgtA/B/C-like"/>
</dbReference>
<dbReference type="InterPro" id="IPR050297">
    <property type="entry name" value="LipidA_mod_glycosyltrf_83"/>
</dbReference>
<evidence type="ECO:0000256" key="8">
    <source>
        <dbReference type="SAM" id="Phobius"/>
    </source>
</evidence>
<sequence>MAVQTSIHPSETLLARNRNLLTVADLFWLVPFIILVGFPVVWQISALPVMLWDESRQAVNAAEMVANGNLIVTYFQGNPDMWNTKPPFQIWLMALSIKLFGYSELALRLPTIGAVLSTFFLLFWFGLQAFKNKLIAALSVLILVSSKGYMIFHVARTADYDAMLVFFIVLYTFTFFLYLEENKQKYWWFCVLGLTLAVLTKGVAGLMCAPALLIYIIYRGKLLTLLRQPAFYAGVAFFLFLGLGYYFLRETMNPGYLQAVYENELGGRYLTALDDLHKHPADWYLQNIRKEKYKFWLPVLLLSVWVLLWQSAVVVKRFAVLAIVLLGLYLLIISTAQTKLYWYDAPAYPFMAVLIALGVTILLQGAAQLLNVKHTAFFFTGSVLLLCLLPYNAVLEYYLKDKAEMGEKYPESMFGPALKLLEKQFPQEKQITLLQPADQYPAISHYYKLAYQQKGYTFREANQFSVSGLQPGEIVVLVNPAFSSLLEANFEAEVLHQYYSSRVYRIVQKKNNHETNE</sequence>